<dbReference type="InterPro" id="IPR010093">
    <property type="entry name" value="SinI_DNA-bd"/>
</dbReference>
<sequence>MEDTRNDQVVLTVTEVASQLRIGRAAAYALVHSGQLKAVRVNRRILVPKAALDDFLQAAGRVS</sequence>
<accession>A0A2Z3JGZ4</accession>
<dbReference type="KEGG" id="dez:DKM44_14365"/>
<dbReference type="NCBIfam" id="TIGR01764">
    <property type="entry name" value="excise"/>
    <property type="match status" value="1"/>
</dbReference>
<dbReference type="AlphaFoldDB" id="A0A2Z3JGZ4"/>
<dbReference type="Pfam" id="PF12728">
    <property type="entry name" value="HTH_17"/>
    <property type="match status" value="1"/>
</dbReference>
<protein>
    <submittedName>
        <fullName evidence="2">Transcriptional regulator</fullName>
    </submittedName>
</protein>
<dbReference type="InterPro" id="IPR041657">
    <property type="entry name" value="HTH_17"/>
</dbReference>
<keyword evidence="3" id="KW-1185">Reference proteome</keyword>
<gene>
    <name evidence="2" type="ORF">DKM44_14365</name>
</gene>
<dbReference type="EMBL" id="CP029494">
    <property type="protein sequence ID" value="AWN24265.1"/>
    <property type="molecule type" value="Genomic_DNA"/>
</dbReference>
<evidence type="ECO:0000313" key="2">
    <source>
        <dbReference type="EMBL" id="AWN24265.1"/>
    </source>
</evidence>
<evidence type="ECO:0000313" key="3">
    <source>
        <dbReference type="Proteomes" id="UP000245368"/>
    </source>
</evidence>
<reference evidence="2 3" key="1">
    <citation type="submission" date="2018-05" db="EMBL/GenBank/DDBJ databases">
        <title>Complete Genome Sequence of Deinococcus sp. strain 17bor-2.</title>
        <authorList>
            <person name="Srinivasan S."/>
        </authorList>
    </citation>
    <scope>NUCLEOTIDE SEQUENCE [LARGE SCALE GENOMIC DNA]</scope>
    <source>
        <strain evidence="2 3">17bor-2</strain>
    </source>
</reference>
<dbReference type="OrthoDB" id="9806039at2"/>
<dbReference type="Proteomes" id="UP000245368">
    <property type="component" value="Chromosome"/>
</dbReference>
<name>A0A2Z3JGZ4_9DEIO</name>
<proteinExistence type="predicted"/>
<dbReference type="GO" id="GO:0003677">
    <property type="term" value="F:DNA binding"/>
    <property type="evidence" value="ECO:0007669"/>
    <property type="project" value="InterPro"/>
</dbReference>
<organism evidence="2 3">
    <name type="scientific">Deinococcus irradiatisoli</name>
    <dbReference type="NCBI Taxonomy" id="2202254"/>
    <lineage>
        <taxon>Bacteria</taxon>
        <taxon>Thermotogati</taxon>
        <taxon>Deinococcota</taxon>
        <taxon>Deinococci</taxon>
        <taxon>Deinococcales</taxon>
        <taxon>Deinococcaceae</taxon>
        <taxon>Deinococcus</taxon>
    </lineage>
</organism>
<dbReference type="RefSeq" id="WP_109827990.1">
    <property type="nucleotide sequence ID" value="NZ_CP029494.1"/>
</dbReference>
<feature type="domain" description="Helix-turn-helix" evidence="1">
    <location>
        <begin position="10"/>
        <end position="58"/>
    </location>
</feature>
<evidence type="ECO:0000259" key="1">
    <source>
        <dbReference type="Pfam" id="PF12728"/>
    </source>
</evidence>